<dbReference type="EMBL" id="HACA01031684">
    <property type="protein sequence ID" value="CDW49045.1"/>
    <property type="molecule type" value="Transcribed_RNA"/>
</dbReference>
<name>A0A0K2VF82_LEPSM</name>
<dbReference type="AlphaFoldDB" id="A0A0K2VF82"/>
<sequence length="68" mass="8411">GKGYQRNDILHKIFNSFLRYFFSLYNNQESRETLDKILSLNNFRPFFYVYNSKKTRFESEYVIVLYSF</sequence>
<feature type="non-terminal residue" evidence="1">
    <location>
        <position position="1"/>
    </location>
</feature>
<organism evidence="1">
    <name type="scientific">Lepeophtheirus salmonis</name>
    <name type="common">Salmon louse</name>
    <name type="synonym">Caligus salmonis</name>
    <dbReference type="NCBI Taxonomy" id="72036"/>
    <lineage>
        <taxon>Eukaryota</taxon>
        <taxon>Metazoa</taxon>
        <taxon>Ecdysozoa</taxon>
        <taxon>Arthropoda</taxon>
        <taxon>Crustacea</taxon>
        <taxon>Multicrustacea</taxon>
        <taxon>Hexanauplia</taxon>
        <taxon>Copepoda</taxon>
        <taxon>Siphonostomatoida</taxon>
        <taxon>Caligidae</taxon>
        <taxon>Lepeophtheirus</taxon>
    </lineage>
</organism>
<evidence type="ECO:0000313" key="1">
    <source>
        <dbReference type="EMBL" id="CDW49045.1"/>
    </source>
</evidence>
<proteinExistence type="predicted"/>
<reference evidence="1" key="1">
    <citation type="submission" date="2014-05" db="EMBL/GenBank/DDBJ databases">
        <authorList>
            <person name="Chronopoulou M."/>
        </authorList>
    </citation>
    <scope>NUCLEOTIDE SEQUENCE</scope>
    <source>
        <tissue evidence="1">Whole organism</tissue>
    </source>
</reference>
<protein>
    <submittedName>
        <fullName evidence="1">Uncharacterized protein</fullName>
    </submittedName>
</protein>
<accession>A0A0K2VF82</accession>